<evidence type="ECO:0000313" key="1">
    <source>
        <dbReference type="EMBL" id="KJL46241.1"/>
    </source>
</evidence>
<keyword evidence="2" id="KW-1185">Reference proteome</keyword>
<evidence type="ECO:0000313" key="2">
    <source>
        <dbReference type="Proteomes" id="UP000033900"/>
    </source>
</evidence>
<gene>
    <name evidence="1" type="ORF">RS84_02868</name>
</gene>
<sequence length="82" mass="9214">MADVVVPNQVIDRLEATTGGLCTANTRNGSRCRNPIFYSQQWFFAETTTGEHVALMTAADFERWKAGSCPTHYAMWLARNTE</sequence>
<dbReference type="RefSeq" id="WP_152641843.1">
    <property type="nucleotide sequence ID" value="NZ_JYJB01000010.1"/>
</dbReference>
<reference evidence="1 2" key="1">
    <citation type="submission" date="2015-02" db="EMBL/GenBank/DDBJ databases">
        <title>Draft genome sequences of ten Microbacterium spp. with emphasis on heavy metal contaminated environments.</title>
        <authorList>
            <person name="Corretto E."/>
        </authorList>
    </citation>
    <scope>NUCLEOTIDE SEQUENCE [LARGE SCALE GENOMIC DNA]</scope>
    <source>
        <strain evidence="1 2">SA35</strain>
    </source>
</reference>
<dbReference type="Proteomes" id="UP000033900">
    <property type="component" value="Unassembled WGS sequence"/>
</dbReference>
<proteinExistence type="predicted"/>
<dbReference type="AlphaFoldDB" id="A0A0M2HP43"/>
<accession>A0A0M2HP43</accession>
<comment type="caution">
    <text evidence="1">The sequence shown here is derived from an EMBL/GenBank/DDBJ whole genome shotgun (WGS) entry which is preliminary data.</text>
</comment>
<dbReference type="PATRIC" id="fig|273678.4.peg.2869"/>
<protein>
    <submittedName>
        <fullName evidence="1">Uncharacterized protein</fullName>
    </submittedName>
</protein>
<dbReference type="EMBL" id="JYJB01000010">
    <property type="protein sequence ID" value="KJL46241.1"/>
    <property type="molecule type" value="Genomic_DNA"/>
</dbReference>
<name>A0A0M2HP43_9MICO</name>
<organism evidence="1 2">
    <name type="scientific">Microbacterium hydrocarbonoxydans</name>
    <dbReference type="NCBI Taxonomy" id="273678"/>
    <lineage>
        <taxon>Bacteria</taxon>
        <taxon>Bacillati</taxon>
        <taxon>Actinomycetota</taxon>
        <taxon>Actinomycetes</taxon>
        <taxon>Micrococcales</taxon>
        <taxon>Microbacteriaceae</taxon>
        <taxon>Microbacterium</taxon>
    </lineage>
</organism>